<dbReference type="OrthoDB" id="9794226at2"/>
<dbReference type="Proteomes" id="UP000319817">
    <property type="component" value="Chromosome"/>
</dbReference>
<dbReference type="RefSeq" id="WP_145416112.1">
    <property type="nucleotide sequence ID" value="NZ_CP036526.1"/>
</dbReference>
<sequence length="388" mass="42290">MNQQIIIVGGGAIGLSLAWELSKRDRAVTLLDQQEVGRATSWAAVGILPPANLATAIDSIDRLRGLSHELYPHWSNQLQQITSIDPGYRVCGGWYLADRPGERASMVGLTEYWNEMAIACTRVDLPTLAQREPAMKDWTLRSPKASAWWTPEECQIRSPDFLKALKAACLGSGVQIVEHFDVSDVVESKSGVEVIGRHSQLNSTGTFKADAAVVSAGPWTGQIASSLRLDQSIVPIRGQVILFKTDQPLFRAVVNVGNRYLVSRDDGCTLVGSCEEEVGWQPGTTDPMLDSLREFAFDVCPALRQAPEVRSWSGLRPMTFDGFPMIGRVPDSDRLYVASGHYRSGLHLAPATAVVLSDFITDVSPAIQLENFSVGKQQTKTLGDGAPI</sequence>
<evidence type="ECO:0000313" key="4">
    <source>
        <dbReference type="Proteomes" id="UP000319817"/>
    </source>
</evidence>
<gene>
    <name evidence="3" type="primary">thiO</name>
    <name evidence="3" type="ORF">K239x_05310</name>
</gene>
<dbReference type="GO" id="GO:0005737">
    <property type="term" value="C:cytoplasm"/>
    <property type="evidence" value="ECO:0007669"/>
    <property type="project" value="TreeGrafter"/>
</dbReference>
<dbReference type="Gene3D" id="3.50.50.60">
    <property type="entry name" value="FAD/NAD(P)-binding domain"/>
    <property type="match status" value="1"/>
</dbReference>
<dbReference type="EC" id="1.4.3.19" evidence="3"/>
<dbReference type="Gene3D" id="3.30.9.10">
    <property type="entry name" value="D-Amino Acid Oxidase, subunit A, domain 2"/>
    <property type="match status" value="1"/>
</dbReference>
<feature type="domain" description="FAD dependent oxidoreductase" evidence="2">
    <location>
        <begin position="5"/>
        <end position="358"/>
    </location>
</feature>
<dbReference type="PANTHER" id="PTHR13847">
    <property type="entry name" value="SARCOSINE DEHYDROGENASE-RELATED"/>
    <property type="match status" value="1"/>
</dbReference>
<dbReference type="AlphaFoldDB" id="A0A517NN87"/>
<dbReference type="GO" id="GO:0043799">
    <property type="term" value="F:glycine oxidase activity"/>
    <property type="evidence" value="ECO:0007669"/>
    <property type="project" value="UniProtKB-EC"/>
</dbReference>
<dbReference type="PANTHER" id="PTHR13847:SF289">
    <property type="entry name" value="GLYCINE OXIDASE"/>
    <property type="match status" value="1"/>
</dbReference>
<keyword evidence="4" id="KW-1185">Reference proteome</keyword>
<evidence type="ECO:0000256" key="1">
    <source>
        <dbReference type="ARBA" id="ARBA00023002"/>
    </source>
</evidence>
<organism evidence="3 4">
    <name type="scientific">Stieleria marina</name>
    <dbReference type="NCBI Taxonomy" id="1930275"/>
    <lineage>
        <taxon>Bacteria</taxon>
        <taxon>Pseudomonadati</taxon>
        <taxon>Planctomycetota</taxon>
        <taxon>Planctomycetia</taxon>
        <taxon>Pirellulales</taxon>
        <taxon>Pirellulaceae</taxon>
        <taxon>Stieleria</taxon>
    </lineage>
</organism>
<evidence type="ECO:0000313" key="3">
    <source>
        <dbReference type="EMBL" id="QDT08591.1"/>
    </source>
</evidence>
<name>A0A517NN87_9BACT</name>
<protein>
    <submittedName>
        <fullName evidence="3">Glycine oxidase</fullName>
        <ecNumber evidence="3">1.4.3.19</ecNumber>
    </submittedName>
</protein>
<dbReference type="SUPFAM" id="SSF51905">
    <property type="entry name" value="FAD/NAD(P)-binding domain"/>
    <property type="match status" value="1"/>
</dbReference>
<evidence type="ECO:0000259" key="2">
    <source>
        <dbReference type="Pfam" id="PF01266"/>
    </source>
</evidence>
<reference evidence="3 4" key="1">
    <citation type="submission" date="2019-02" db="EMBL/GenBank/DDBJ databases">
        <title>Deep-cultivation of Planctomycetes and their phenomic and genomic characterization uncovers novel biology.</title>
        <authorList>
            <person name="Wiegand S."/>
            <person name="Jogler M."/>
            <person name="Boedeker C."/>
            <person name="Pinto D."/>
            <person name="Vollmers J."/>
            <person name="Rivas-Marin E."/>
            <person name="Kohn T."/>
            <person name="Peeters S.H."/>
            <person name="Heuer A."/>
            <person name="Rast P."/>
            <person name="Oberbeckmann S."/>
            <person name="Bunk B."/>
            <person name="Jeske O."/>
            <person name="Meyerdierks A."/>
            <person name="Storesund J.E."/>
            <person name="Kallscheuer N."/>
            <person name="Luecker S."/>
            <person name="Lage O.M."/>
            <person name="Pohl T."/>
            <person name="Merkel B.J."/>
            <person name="Hornburger P."/>
            <person name="Mueller R.-W."/>
            <person name="Bruemmer F."/>
            <person name="Labrenz M."/>
            <person name="Spormann A.M."/>
            <person name="Op den Camp H."/>
            <person name="Overmann J."/>
            <person name="Amann R."/>
            <person name="Jetten M.S.M."/>
            <person name="Mascher T."/>
            <person name="Medema M.H."/>
            <person name="Devos D.P."/>
            <person name="Kaster A.-K."/>
            <person name="Ovreas L."/>
            <person name="Rohde M."/>
            <person name="Galperin M.Y."/>
            <person name="Jogler C."/>
        </authorList>
    </citation>
    <scope>NUCLEOTIDE SEQUENCE [LARGE SCALE GENOMIC DNA]</scope>
    <source>
        <strain evidence="3 4">K23_9</strain>
    </source>
</reference>
<dbReference type="InterPro" id="IPR036188">
    <property type="entry name" value="FAD/NAD-bd_sf"/>
</dbReference>
<accession>A0A517NN87</accession>
<dbReference type="InterPro" id="IPR006076">
    <property type="entry name" value="FAD-dep_OxRdtase"/>
</dbReference>
<dbReference type="SUPFAM" id="SSF54373">
    <property type="entry name" value="FAD-linked reductases, C-terminal domain"/>
    <property type="match status" value="1"/>
</dbReference>
<keyword evidence="1 3" id="KW-0560">Oxidoreductase</keyword>
<proteinExistence type="predicted"/>
<dbReference type="EMBL" id="CP036526">
    <property type="protein sequence ID" value="QDT08591.1"/>
    <property type="molecule type" value="Genomic_DNA"/>
</dbReference>
<dbReference type="Pfam" id="PF01266">
    <property type="entry name" value="DAO"/>
    <property type="match status" value="1"/>
</dbReference>